<proteinExistence type="predicted"/>
<dbReference type="RefSeq" id="WP_271431484.1">
    <property type="nucleotide sequence ID" value="NZ_JAQIOY010000002.1"/>
</dbReference>
<keyword evidence="1" id="KW-0812">Transmembrane</keyword>
<comment type="caution">
    <text evidence="2">The sequence shown here is derived from an EMBL/GenBank/DDBJ whole genome shotgun (WGS) entry which is preliminary data.</text>
</comment>
<reference evidence="2 3" key="1">
    <citation type="submission" date="2023-01" db="EMBL/GenBank/DDBJ databases">
        <title>Thalassococcus onchidii sp. nov., isolated from a marine invertebrate from the South China Sea.</title>
        <authorList>
            <person name="Xu S."/>
            <person name="Liu Z."/>
            <person name="Xu Y."/>
        </authorList>
    </citation>
    <scope>NUCLEOTIDE SEQUENCE [LARGE SCALE GENOMIC DNA]</scope>
    <source>
        <strain evidence="2 3">KCTC 32084</strain>
    </source>
</reference>
<evidence type="ECO:0000313" key="2">
    <source>
        <dbReference type="EMBL" id="MDA7424119.1"/>
    </source>
</evidence>
<organism evidence="2 3">
    <name type="scientific">Thalassococcus lentus</name>
    <dbReference type="NCBI Taxonomy" id="1210524"/>
    <lineage>
        <taxon>Bacteria</taxon>
        <taxon>Pseudomonadati</taxon>
        <taxon>Pseudomonadota</taxon>
        <taxon>Alphaproteobacteria</taxon>
        <taxon>Rhodobacterales</taxon>
        <taxon>Roseobacteraceae</taxon>
        <taxon>Thalassococcus</taxon>
    </lineage>
</organism>
<name>A0ABT4XQ93_9RHOB</name>
<sequence>MLMTILLAGLAGWAARPAETKIAETLAGFVGEQGLQSQADRRAAALLVCLIGAGLVLWILDARGGALVFSIGAALGYFFNDIREAILNRQR</sequence>
<keyword evidence="1" id="KW-0472">Membrane</keyword>
<protein>
    <submittedName>
        <fullName evidence="2">Uncharacterized protein</fullName>
    </submittedName>
</protein>
<evidence type="ECO:0000256" key="1">
    <source>
        <dbReference type="SAM" id="Phobius"/>
    </source>
</evidence>
<feature type="transmembrane region" description="Helical" evidence="1">
    <location>
        <begin position="44"/>
        <end position="60"/>
    </location>
</feature>
<gene>
    <name evidence="2" type="ORF">PFY00_05230</name>
</gene>
<keyword evidence="3" id="KW-1185">Reference proteome</keyword>
<keyword evidence="1" id="KW-1133">Transmembrane helix</keyword>
<evidence type="ECO:0000313" key="3">
    <source>
        <dbReference type="Proteomes" id="UP001210720"/>
    </source>
</evidence>
<dbReference type="Proteomes" id="UP001210720">
    <property type="component" value="Unassembled WGS sequence"/>
</dbReference>
<dbReference type="EMBL" id="JAQIOY010000002">
    <property type="protein sequence ID" value="MDA7424119.1"/>
    <property type="molecule type" value="Genomic_DNA"/>
</dbReference>
<accession>A0ABT4XQ93</accession>